<dbReference type="EC" id="2.5.1.19" evidence="8"/>
<feature type="binding site" evidence="8">
    <location>
        <position position="33"/>
    </location>
    <ligand>
        <name>3-phosphoshikimate</name>
        <dbReference type="ChEBI" id="CHEBI:145989"/>
    </ligand>
</feature>
<protein>
    <recommendedName>
        <fullName evidence="8">3-phosphoshikimate 1-carboxyvinyltransferase</fullName>
        <ecNumber evidence="8">2.5.1.19</ecNumber>
    </recommendedName>
    <alternativeName>
        <fullName evidence="8">5-enolpyruvylshikimate-3-phosphate synthase</fullName>
        <shortName evidence="8">EPSP synthase</shortName>
        <shortName evidence="8">EPSPS</shortName>
    </alternativeName>
</protein>
<feature type="binding site" evidence="8">
    <location>
        <position position="357"/>
    </location>
    <ligand>
        <name>phosphoenolpyruvate</name>
        <dbReference type="ChEBI" id="CHEBI:58702"/>
    </ligand>
</feature>
<feature type="binding site" evidence="8">
    <location>
        <position position="173"/>
    </location>
    <ligand>
        <name>3-phosphoshikimate</name>
        <dbReference type="ChEBI" id="CHEBI:145989"/>
    </ligand>
</feature>
<feature type="binding site" evidence="8">
    <location>
        <position position="100"/>
    </location>
    <ligand>
        <name>phosphoenolpyruvate</name>
        <dbReference type="ChEBI" id="CHEBI:58702"/>
    </ligand>
</feature>
<dbReference type="GO" id="GO:0003866">
    <property type="term" value="F:3-phosphoshikimate 1-carboxyvinyltransferase activity"/>
    <property type="evidence" value="ECO:0007669"/>
    <property type="project" value="UniProtKB-UniRule"/>
</dbReference>
<dbReference type="STRING" id="1215343.B488_01100"/>
<comment type="similarity">
    <text evidence="2 8">Belongs to the EPSP synthase family.</text>
</comment>
<feature type="domain" description="Enolpyruvate transferase" evidence="9">
    <location>
        <begin position="15"/>
        <end position="438"/>
    </location>
</feature>
<feature type="binding site" evidence="8">
    <location>
        <position position="29"/>
    </location>
    <ligand>
        <name>3-phosphoshikimate</name>
        <dbReference type="ChEBI" id="CHEBI:145989"/>
    </ligand>
</feature>
<evidence type="ECO:0000313" key="10">
    <source>
        <dbReference type="EMBL" id="AGA64103.1"/>
    </source>
</evidence>
<dbReference type="SUPFAM" id="SSF55205">
    <property type="entry name" value="EPT/RTPC-like"/>
    <property type="match status" value="1"/>
</dbReference>
<evidence type="ECO:0000256" key="5">
    <source>
        <dbReference type="ARBA" id="ARBA00022679"/>
    </source>
</evidence>
<dbReference type="UniPathway" id="UPA00053">
    <property type="reaction ID" value="UER00089"/>
</dbReference>
<evidence type="ECO:0000256" key="2">
    <source>
        <dbReference type="ARBA" id="ARBA00009948"/>
    </source>
</evidence>
<dbReference type="NCBIfam" id="TIGR01356">
    <property type="entry name" value="aroA"/>
    <property type="match status" value="1"/>
</dbReference>
<comment type="function">
    <text evidence="8">Catalyzes the transfer of the enolpyruvyl moiety of phosphoenolpyruvate (PEP) to the 5-hydroxyl of shikimate-3-phosphate (S3P) to produce enolpyruvyl shikimate-3-phosphate and inorganic phosphate.</text>
</comment>
<dbReference type="InterPro" id="IPR013792">
    <property type="entry name" value="RNA3'P_cycl/enolpyr_Trfase_a/b"/>
</dbReference>
<dbReference type="CDD" id="cd01556">
    <property type="entry name" value="EPSP_synthase"/>
    <property type="match status" value="1"/>
</dbReference>
<feature type="active site" description="Proton acceptor" evidence="8">
    <location>
        <position position="326"/>
    </location>
</feature>
<dbReference type="Gene3D" id="3.65.10.10">
    <property type="entry name" value="Enolpyruvate transferase domain"/>
    <property type="match status" value="2"/>
</dbReference>
<keyword evidence="11" id="KW-1185">Reference proteome</keyword>
<dbReference type="GO" id="GO:0009423">
    <property type="term" value="P:chorismate biosynthetic process"/>
    <property type="evidence" value="ECO:0007669"/>
    <property type="project" value="UniProtKB-UniRule"/>
</dbReference>
<evidence type="ECO:0000256" key="3">
    <source>
        <dbReference type="ARBA" id="ARBA00022490"/>
    </source>
</evidence>
<dbReference type="AlphaFoldDB" id="L0ETY3"/>
<dbReference type="PANTHER" id="PTHR21090">
    <property type="entry name" value="AROM/DEHYDROQUINATE SYNTHASE"/>
    <property type="match status" value="1"/>
</dbReference>
<evidence type="ECO:0000256" key="8">
    <source>
        <dbReference type="HAMAP-Rule" id="MF_00210"/>
    </source>
</evidence>
<dbReference type="FunFam" id="3.65.10.10:FF:000005">
    <property type="entry name" value="3-phosphoshikimate 1-carboxyvinyltransferase"/>
    <property type="match status" value="1"/>
</dbReference>
<comment type="pathway">
    <text evidence="1 8">Metabolic intermediate biosynthesis; chorismate biosynthesis; chorismate from D-erythrose 4-phosphate and phosphoenolpyruvate: step 6/7.</text>
</comment>
<dbReference type="KEGG" id="lcc:B488_01100"/>
<feature type="binding site" evidence="8">
    <location>
        <position position="405"/>
    </location>
    <ligand>
        <name>phosphoenolpyruvate</name>
        <dbReference type="ChEBI" id="CHEBI:58702"/>
    </ligand>
</feature>
<feature type="binding site" evidence="8">
    <location>
        <position position="175"/>
    </location>
    <ligand>
        <name>3-phosphoshikimate</name>
        <dbReference type="ChEBI" id="CHEBI:145989"/>
    </ligand>
</feature>
<feature type="binding site" evidence="8">
    <location>
        <position position="28"/>
    </location>
    <ligand>
        <name>phosphoenolpyruvate</name>
        <dbReference type="ChEBI" id="CHEBI:58702"/>
    </ligand>
</feature>
<feature type="binding site" evidence="8">
    <location>
        <position position="353"/>
    </location>
    <ligand>
        <name>3-phosphoshikimate</name>
        <dbReference type="ChEBI" id="CHEBI:145989"/>
    </ligand>
</feature>
<comment type="catalytic activity">
    <reaction evidence="7">
        <text>3-phosphoshikimate + phosphoenolpyruvate = 5-O-(1-carboxyvinyl)-3-phosphoshikimate + phosphate</text>
        <dbReference type="Rhea" id="RHEA:21256"/>
        <dbReference type="ChEBI" id="CHEBI:43474"/>
        <dbReference type="ChEBI" id="CHEBI:57701"/>
        <dbReference type="ChEBI" id="CHEBI:58702"/>
        <dbReference type="ChEBI" id="CHEBI:145989"/>
        <dbReference type="EC" id="2.5.1.19"/>
    </reaction>
    <physiologicalReaction direction="left-to-right" evidence="7">
        <dbReference type="Rhea" id="RHEA:21257"/>
    </physiologicalReaction>
</comment>
<dbReference type="HOGENOM" id="CLU_024321_0_1_5"/>
<dbReference type="InterPro" id="IPR036968">
    <property type="entry name" value="Enolpyruvate_Tfrase_sf"/>
</dbReference>
<proteinExistence type="inferred from homology"/>
<dbReference type="GO" id="GO:0005737">
    <property type="term" value="C:cytoplasm"/>
    <property type="evidence" value="ECO:0007669"/>
    <property type="project" value="UniProtKB-SubCell"/>
</dbReference>
<sequence length="450" mass="48550">MLHPTQMNSLRSLRSSSLEGTVRVPGDKSISHRALILGSIASGETIINGLLESDDVIKTKESMVAMGASIEKKDEKWIVRGVGNGCLLAPEHSMYFGNSGTGCRLVMGLVGVYDFSATFIGDESLSKRPMGRILDPLHKMGVQVKTFENEKLPITLRGPKTPNPIVYTVPMASAQVKSALLLAGLNTPGITTVIENVITRDHTERMLQSFGANLTVETDMNSKRCIRLEGRSNLVGQVIDVPSDPSSAAFIIAAAVLVPGSDIKILNVLMNSTRIGFILVLQDMGADIEIFNVRLEGGENVADLHVRFSKLKGIVVSEQRVALMIDEYPILAVIAAFSEGKTIMKGLQELRFKESDRLSAIANGLKLNNVDCEEGDSYLIVNGVSEGKKLGSLSGALVHTCLDHRIAMSFIIMGLVSEYPVAIDDCSMISTSFPNFIGIMKSLGAKIESL</sequence>
<dbReference type="PANTHER" id="PTHR21090:SF5">
    <property type="entry name" value="PENTAFUNCTIONAL AROM POLYPEPTIDE"/>
    <property type="match status" value="1"/>
</dbReference>
<dbReference type="InterPro" id="IPR001986">
    <property type="entry name" value="Enolpyruvate_Tfrase_dom"/>
</dbReference>
<keyword evidence="4 8" id="KW-0028">Amino-acid biosynthesis</keyword>
<accession>L0ETY3</accession>
<comment type="subcellular location">
    <subcellularLocation>
        <location evidence="8">Cytoplasm</location>
    </subcellularLocation>
</comment>
<dbReference type="EMBL" id="CP003789">
    <property type="protein sequence ID" value="AGA64103.1"/>
    <property type="molecule type" value="Genomic_DNA"/>
</dbReference>
<dbReference type="GO" id="GO:0008652">
    <property type="term" value="P:amino acid biosynthetic process"/>
    <property type="evidence" value="ECO:0007669"/>
    <property type="project" value="UniProtKB-KW"/>
</dbReference>
<keyword evidence="6 8" id="KW-0057">Aromatic amino acid biosynthesis</keyword>
<feature type="binding site" evidence="8">
    <location>
        <position position="28"/>
    </location>
    <ligand>
        <name>3-phosphoshikimate</name>
        <dbReference type="ChEBI" id="CHEBI:145989"/>
    </ligand>
</feature>
<feature type="binding site" evidence="8">
    <location>
        <position position="326"/>
    </location>
    <ligand>
        <name>3-phosphoshikimate</name>
        <dbReference type="ChEBI" id="CHEBI:145989"/>
    </ligand>
</feature>
<keyword evidence="3 8" id="KW-0963">Cytoplasm</keyword>
<dbReference type="PATRIC" id="fig|1215343.11.peg.116"/>
<dbReference type="eggNOG" id="COG0128">
    <property type="taxonomic scope" value="Bacteria"/>
</dbReference>
<dbReference type="Pfam" id="PF00275">
    <property type="entry name" value="EPSP_synthase"/>
    <property type="match status" value="1"/>
</dbReference>
<reference evidence="10 11" key="1">
    <citation type="journal article" date="2012" name="Stand. Genomic Sci.">
        <title>Complete genome sequence of Liberibacter crescens BT-1.</title>
        <authorList>
            <person name="Leonard M.T."/>
            <person name="Fagen J.R."/>
            <person name="Davis-Richardson A.G."/>
            <person name="Davis M.J."/>
            <person name="Triplett E.W."/>
        </authorList>
    </citation>
    <scope>NUCLEOTIDE SEQUENCE [LARGE SCALE GENOMIC DNA]</scope>
    <source>
        <strain evidence="10 11">BT-1</strain>
    </source>
</reference>
<comment type="caution">
    <text evidence="8">Lacks conserved residue(s) required for the propagation of feature annotation.</text>
</comment>
<dbReference type="Proteomes" id="UP000010799">
    <property type="component" value="Chromosome"/>
</dbReference>
<comment type="subunit">
    <text evidence="8">Monomer.</text>
</comment>
<evidence type="ECO:0000256" key="4">
    <source>
        <dbReference type="ARBA" id="ARBA00022605"/>
    </source>
</evidence>
<evidence type="ECO:0000256" key="1">
    <source>
        <dbReference type="ARBA" id="ARBA00004811"/>
    </source>
</evidence>
<evidence type="ECO:0000313" key="11">
    <source>
        <dbReference type="Proteomes" id="UP000010799"/>
    </source>
</evidence>
<keyword evidence="5 8" id="KW-0808">Transferase</keyword>
<feature type="binding site" evidence="8">
    <location>
        <position position="128"/>
    </location>
    <ligand>
        <name>phosphoenolpyruvate</name>
        <dbReference type="ChEBI" id="CHEBI:58702"/>
    </ligand>
</feature>
<name>L0ETY3_LIBCB</name>
<dbReference type="GO" id="GO:0009073">
    <property type="term" value="P:aromatic amino acid family biosynthetic process"/>
    <property type="evidence" value="ECO:0007669"/>
    <property type="project" value="UniProtKB-KW"/>
</dbReference>
<evidence type="ECO:0000259" key="9">
    <source>
        <dbReference type="Pfam" id="PF00275"/>
    </source>
</evidence>
<evidence type="ECO:0000256" key="7">
    <source>
        <dbReference type="ARBA" id="ARBA00044633"/>
    </source>
</evidence>
<feature type="binding site" evidence="8">
    <location>
        <position position="175"/>
    </location>
    <ligand>
        <name>phosphoenolpyruvate</name>
        <dbReference type="ChEBI" id="CHEBI:58702"/>
    </ligand>
</feature>
<dbReference type="RefSeq" id="WP_015272530.1">
    <property type="nucleotide sequence ID" value="NC_019907.1"/>
</dbReference>
<organism evidence="10 11">
    <name type="scientific">Liberibacter crescens (strain BT-1)</name>
    <dbReference type="NCBI Taxonomy" id="1215343"/>
    <lineage>
        <taxon>Bacteria</taxon>
        <taxon>Pseudomonadati</taxon>
        <taxon>Pseudomonadota</taxon>
        <taxon>Alphaproteobacteria</taxon>
        <taxon>Hyphomicrobiales</taxon>
        <taxon>Rhizobiaceae</taxon>
        <taxon>Liberibacter</taxon>
    </lineage>
</organism>
<dbReference type="PIRSF" id="PIRSF000505">
    <property type="entry name" value="EPSPS"/>
    <property type="match status" value="1"/>
</dbReference>
<gene>
    <name evidence="8" type="primary">aroA</name>
    <name evidence="10" type="ordered locus">B488_01100</name>
</gene>
<dbReference type="InterPro" id="IPR006264">
    <property type="entry name" value="EPSP_synthase"/>
</dbReference>
<dbReference type="HAMAP" id="MF_00210">
    <property type="entry name" value="EPSP_synth"/>
    <property type="match status" value="1"/>
</dbReference>
<evidence type="ECO:0000256" key="6">
    <source>
        <dbReference type="ARBA" id="ARBA00023141"/>
    </source>
</evidence>